<feature type="transmembrane region" description="Helical" evidence="1">
    <location>
        <begin position="192"/>
        <end position="213"/>
    </location>
</feature>
<dbReference type="InterPro" id="IPR021306">
    <property type="entry name" value="DUF2878"/>
</dbReference>
<reference evidence="2 3" key="1">
    <citation type="submission" date="2017-04" db="EMBL/GenBank/DDBJ databases">
        <title>Unexpected and diverse lifestyles within the genus Limnohabitans.</title>
        <authorList>
            <person name="Kasalicky V."/>
            <person name="Mehrshad M."/>
            <person name="Andrei S.-A."/>
            <person name="Salcher M."/>
            <person name="Kratochvilova H."/>
            <person name="Simek K."/>
            <person name="Ghai R."/>
        </authorList>
    </citation>
    <scope>NUCLEOTIDE SEQUENCE [LARGE SCALE GENOMIC DNA]</scope>
    <source>
        <strain evidence="2 3">MWH-C5</strain>
    </source>
</reference>
<feature type="transmembrane region" description="Helical" evidence="1">
    <location>
        <begin position="52"/>
        <end position="71"/>
    </location>
</feature>
<sequence>MKESFVQQLRFHCQGLAHVPRNGNRSRSDANPYFKRDRRTREVFLEFGMHRLYLINALGFQVAWWACVASVGQGMEIAALVFCMALACAHLFYVEHPWQEVKLASGVLVMGIAIDTLLQYFSVIHFYGWSLGALSPFWLWALWVMFAMTLNVSLAFLKVRALLVSALVGLIFGPLSYYAGTKLGAASFEISIIHVSVLAFTWMLALPAMVLMAQKIANTK</sequence>
<protein>
    <recommendedName>
        <fullName evidence="4">DUF2878 domain-containing protein</fullName>
    </recommendedName>
</protein>
<proteinExistence type="predicted"/>
<evidence type="ECO:0000313" key="2">
    <source>
        <dbReference type="EMBL" id="PUE58526.1"/>
    </source>
</evidence>
<dbReference type="Proteomes" id="UP000251341">
    <property type="component" value="Unassembled WGS sequence"/>
</dbReference>
<evidence type="ECO:0000256" key="1">
    <source>
        <dbReference type="SAM" id="Phobius"/>
    </source>
</evidence>
<keyword evidence="1" id="KW-0812">Transmembrane</keyword>
<comment type="caution">
    <text evidence="2">The sequence shown here is derived from an EMBL/GenBank/DDBJ whole genome shotgun (WGS) entry which is preliminary data.</text>
</comment>
<dbReference type="EMBL" id="NESP01000001">
    <property type="protein sequence ID" value="PUE58526.1"/>
    <property type="molecule type" value="Genomic_DNA"/>
</dbReference>
<feature type="transmembrane region" description="Helical" evidence="1">
    <location>
        <begin position="77"/>
        <end position="94"/>
    </location>
</feature>
<keyword evidence="3" id="KW-1185">Reference proteome</keyword>
<feature type="transmembrane region" description="Helical" evidence="1">
    <location>
        <begin position="137"/>
        <end position="157"/>
    </location>
</feature>
<name>A0A315EKU9_9BURK</name>
<accession>A0A315EKU9</accession>
<organism evidence="2 3">
    <name type="scientific">Limnohabitans curvus</name>
    <dbReference type="NCBI Taxonomy" id="323423"/>
    <lineage>
        <taxon>Bacteria</taxon>
        <taxon>Pseudomonadati</taxon>
        <taxon>Pseudomonadota</taxon>
        <taxon>Betaproteobacteria</taxon>
        <taxon>Burkholderiales</taxon>
        <taxon>Comamonadaceae</taxon>
        <taxon>Limnohabitans</taxon>
    </lineage>
</organism>
<dbReference type="Pfam" id="PF11086">
    <property type="entry name" value="DUF2878"/>
    <property type="match status" value="1"/>
</dbReference>
<evidence type="ECO:0000313" key="3">
    <source>
        <dbReference type="Proteomes" id="UP000251341"/>
    </source>
</evidence>
<evidence type="ECO:0008006" key="4">
    <source>
        <dbReference type="Google" id="ProtNLM"/>
    </source>
</evidence>
<keyword evidence="1" id="KW-0472">Membrane</keyword>
<dbReference type="AlphaFoldDB" id="A0A315EKU9"/>
<feature type="transmembrane region" description="Helical" evidence="1">
    <location>
        <begin position="162"/>
        <end position="180"/>
    </location>
</feature>
<keyword evidence="1" id="KW-1133">Transmembrane helix</keyword>
<feature type="transmembrane region" description="Helical" evidence="1">
    <location>
        <begin position="106"/>
        <end position="131"/>
    </location>
</feature>
<gene>
    <name evidence="2" type="ORF">B9Z44_02265</name>
</gene>